<sequence>MTCRSPSFRISQFIQNAFVEQRRLAVATGAPLFSQEDLMLRMSLASMGDASTKILNHTILPHPINLNPLKIFQAHRSELWPDSTDGRCVAPRRRARRGEAAQDRRRRICGGRGCGHGYGGYGGGGEWEGWEVDGFVVWIGFLVMDGQIDRWQKQFSTQD</sequence>
<evidence type="ECO:0000313" key="2">
    <source>
        <dbReference type="Proteomes" id="UP000274822"/>
    </source>
</evidence>
<organism evidence="1 2">
    <name type="scientific">Jimgerdemannia flammicorona</name>
    <dbReference type="NCBI Taxonomy" id="994334"/>
    <lineage>
        <taxon>Eukaryota</taxon>
        <taxon>Fungi</taxon>
        <taxon>Fungi incertae sedis</taxon>
        <taxon>Mucoromycota</taxon>
        <taxon>Mucoromycotina</taxon>
        <taxon>Endogonomycetes</taxon>
        <taxon>Endogonales</taxon>
        <taxon>Endogonaceae</taxon>
        <taxon>Jimgerdemannia</taxon>
    </lineage>
</organism>
<name>A0A433QE37_9FUNG</name>
<dbReference type="Proteomes" id="UP000274822">
    <property type="component" value="Unassembled WGS sequence"/>
</dbReference>
<reference evidence="1 2" key="1">
    <citation type="journal article" date="2018" name="New Phytol.">
        <title>Phylogenomics of Endogonaceae and evolution of mycorrhizas within Mucoromycota.</title>
        <authorList>
            <person name="Chang Y."/>
            <person name="Desiro A."/>
            <person name="Na H."/>
            <person name="Sandor L."/>
            <person name="Lipzen A."/>
            <person name="Clum A."/>
            <person name="Barry K."/>
            <person name="Grigoriev I.V."/>
            <person name="Martin F.M."/>
            <person name="Stajich J.E."/>
            <person name="Smith M.E."/>
            <person name="Bonito G."/>
            <person name="Spatafora J.W."/>
        </authorList>
    </citation>
    <scope>NUCLEOTIDE SEQUENCE [LARGE SCALE GENOMIC DNA]</scope>
    <source>
        <strain evidence="1 2">AD002</strain>
    </source>
</reference>
<proteinExistence type="predicted"/>
<protein>
    <submittedName>
        <fullName evidence="1">Uncharacterized protein</fullName>
    </submittedName>
</protein>
<dbReference type="EMBL" id="RBNJ01007349">
    <property type="protein sequence ID" value="RUS27999.1"/>
    <property type="molecule type" value="Genomic_DNA"/>
</dbReference>
<dbReference type="AlphaFoldDB" id="A0A433QE37"/>
<accession>A0A433QE37</accession>
<comment type="caution">
    <text evidence="1">The sequence shown here is derived from an EMBL/GenBank/DDBJ whole genome shotgun (WGS) entry which is preliminary data.</text>
</comment>
<gene>
    <name evidence="1" type="ORF">BC938DRAFT_482473</name>
</gene>
<evidence type="ECO:0000313" key="1">
    <source>
        <dbReference type="EMBL" id="RUS27999.1"/>
    </source>
</evidence>
<keyword evidence="2" id="KW-1185">Reference proteome</keyword>